<name>A0A183UBG2_TOXCA</name>
<dbReference type="InterPro" id="IPR024051">
    <property type="entry name" value="AICAR_Tfase_dup_dom_sf"/>
</dbReference>
<evidence type="ECO:0000313" key="2">
    <source>
        <dbReference type="EMBL" id="VDM37076.1"/>
    </source>
</evidence>
<evidence type="ECO:0000313" key="4">
    <source>
        <dbReference type="WBParaSite" id="TCNE_0000583201-mRNA-1"/>
    </source>
</evidence>
<dbReference type="Gene3D" id="1.10.287.440">
    <property type="match status" value="1"/>
</dbReference>
<keyword evidence="3" id="KW-1185">Reference proteome</keyword>
<dbReference type="GO" id="GO:0006189">
    <property type="term" value="P:'de novo' IMP biosynthetic process"/>
    <property type="evidence" value="ECO:0007669"/>
    <property type="project" value="TreeGrafter"/>
</dbReference>
<sequence>MSRISSMAYKRRTPPSLADANQNRSRSSSRLLDRFQSGKSALSSRMAFEHTTSYDGSISRYMRRHLTANGERCIQLRYGTNPHQKDDAELYVRDGEMPLKVLNGAPGYINILDALNAWQLVSELKEATGLPAASSFKHVSPAGAAVGIPLNASEAASCMVSDLPLNSKQPSLAAAYARAREQDWVMLSLNTLRIQELIGADRMSSFGDFIALSDKCDELTAKIISREVSDGVVAPGYDDAAMSILAKKKNGNYTVIKVDPKYMPSETEERTIFGLRLRQKRNTALIRASTFSNIVSKSKELPKSAIDDLIVATIAVKYTQSNSVCFAHRGQVQANNHVFTALDSLGKKPPVGTWMRQYERVLGLPWKPTVRRSEKSNAIDAMVSGVLGSEISQEHWTNNYFTESIEPITTDERKKWLSKLHDVVVSSDAFFPFRDSIDCAKQFGVKYVASPGGSTRDEDVIEACDEYGMTLIHTGLRLFHH</sequence>
<dbReference type="WBParaSite" id="TCNE_0000583201-mRNA-1">
    <property type="protein sequence ID" value="TCNE_0000583201-mRNA-1"/>
    <property type="gene ID" value="TCNE_0000583201"/>
</dbReference>
<reference evidence="4" key="1">
    <citation type="submission" date="2016-06" db="UniProtKB">
        <authorList>
            <consortium name="WormBaseParasite"/>
        </authorList>
    </citation>
    <scope>IDENTIFICATION</scope>
</reference>
<dbReference type="AlphaFoldDB" id="A0A183UBG2"/>
<dbReference type="PIRSF" id="PIRSF000414">
    <property type="entry name" value="AICARFT_IMPCHas"/>
    <property type="match status" value="1"/>
</dbReference>
<evidence type="ECO:0000256" key="1">
    <source>
        <dbReference type="SAM" id="MobiDB-lite"/>
    </source>
</evidence>
<evidence type="ECO:0000313" key="3">
    <source>
        <dbReference type="Proteomes" id="UP000050794"/>
    </source>
</evidence>
<dbReference type="Proteomes" id="UP000050794">
    <property type="component" value="Unassembled WGS sequence"/>
</dbReference>
<reference evidence="2 3" key="2">
    <citation type="submission" date="2018-11" db="EMBL/GenBank/DDBJ databases">
        <authorList>
            <consortium name="Pathogen Informatics"/>
        </authorList>
    </citation>
    <scope>NUCLEOTIDE SEQUENCE [LARGE SCALE GENOMIC DNA]</scope>
</reference>
<dbReference type="PANTHER" id="PTHR11692:SF0">
    <property type="entry name" value="BIFUNCTIONAL PURINE BIOSYNTHESIS PROTEIN ATIC"/>
    <property type="match status" value="1"/>
</dbReference>
<dbReference type="FunFam" id="3.40.140.20:FF:000003">
    <property type="entry name" value="Bifunctional purine biosynthesis protein"/>
    <property type="match status" value="1"/>
</dbReference>
<dbReference type="NCBIfam" id="NF005492">
    <property type="entry name" value="PRK07106.1"/>
    <property type="match status" value="1"/>
</dbReference>
<organism evidence="3 4">
    <name type="scientific">Toxocara canis</name>
    <name type="common">Canine roundworm</name>
    <dbReference type="NCBI Taxonomy" id="6265"/>
    <lineage>
        <taxon>Eukaryota</taxon>
        <taxon>Metazoa</taxon>
        <taxon>Ecdysozoa</taxon>
        <taxon>Nematoda</taxon>
        <taxon>Chromadorea</taxon>
        <taxon>Rhabditida</taxon>
        <taxon>Spirurina</taxon>
        <taxon>Ascaridomorpha</taxon>
        <taxon>Ascaridoidea</taxon>
        <taxon>Toxocaridae</taxon>
        <taxon>Toxocara</taxon>
    </lineage>
</organism>
<dbReference type="InterPro" id="IPR002695">
    <property type="entry name" value="PurH-like"/>
</dbReference>
<dbReference type="GO" id="GO:0004643">
    <property type="term" value="F:phosphoribosylaminoimidazolecarboxamide formyltransferase activity"/>
    <property type="evidence" value="ECO:0007669"/>
    <property type="project" value="InterPro"/>
</dbReference>
<gene>
    <name evidence="2" type="ORF">TCNE_LOCUS5832</name>
</gene>
<dbReference type="SUPFAM" id="SSF53927">
    <property type="entry name" value="Cytidine deaminase-like"/>
    <property type="match status" value="1"/>
</dbReference>
<protein>
    <submittedName>
        <fullName evidence="4">Bifunctional purine biosynthesis protein ATIC</fullName>
    </submittedName>
</protein>
<dbReference type="InterPro" id="IPR016193">
    <property type="entry name" value="Cytidine_deaminase-like"/>
</dbReference>
<dbReference type="Gene3D" id="3.40.140.20">
    <property type="match status" value="3"/>
</dbReference>
<dbReference type="GO" id="GO:0003937">
    <property type="term" value="F:IMP cyclohydrolase activity"/>
    <property type="evidence" value="ECO:0007669"/>
    <property type="project" value="InterPro"/>
</dbReference>
<dbReference type="SMART" id="SM00798">
    <property type="entry name" value="AICARFT_IMPCHas"/>
    <property type="match status" value="1"/>
</dbReference>
<dbReference type="GO" id="GO:0005829">
    <property type="term" value="C:cytosol"/>
    <property type="evidence" value="ECO:0007669"/>
    <property type="project" value="TreeGrafter"/>
</dbReference>
<dbReference type="InterPro" id="IPR024050">
    <property type="entry name" value="AICAR_Tfase_insert_dom_sf"/>
</dbReference>
<dbReference type="PANTHER" id="PTHR11692">
    <property type="entry name" value="BIFUNCTIONAL PURINE BIOSYNTHESIS PROTEIN PURH"/>
    <property type="match status" value="1"/>
</dbReference>
<accession>A0A183UBG2</accession>
<feature type="region of interest" description="Disordered" evidence="1">
    <location>
        <begin position="1"/>
        <end position="32"/>
    </location>
</feature>
<proteinExistence type="predicted"/>
<dbReference type="Pfam" id="PF01808">
    <property type="entry name" value="AICARFT_IMPCHas"/>
    <property type="match status" value="2"/>
</dbReference>
<dbReference type="EMBL" id="UYWY01019399">
    <property type="protein sequence ID" value="VDM37076.1"/>
    <property type="molecule type" value="Genomic_DNA"/>
</dbReference>